<feature type="compositionally biased region" description="Low complexity" evidence="1">
    <location>
        <begin position="9"/>
        <end position="19"/>
    </location>
</feature>
<organism evidence="2 3">
    <name type="scientific">Malassezia furfur</name>
    <name type="common">Pityriasis versicolor infection agent</name>
    <name type="synonym">Pityrosporum furfur</name>
    <dbReference type="NCBI Taxonomy" id="55194"/>
    <lineage>
        <taxon>Eukaryota</taxon>
        <taxon>Fungi</taxon>
        <taxon>Dikarya</taxon>
        <taxon>Basidiomycota</taxon>
        <taxon>Ustilaginomycotina</taxon>
        <taxon>Malasseziomycetes</taxon>
        <taxon>Malasseziales</taxon>
        <taxon>Malasseziaceae</taxon>
        <taxon>Malassezia</taxon>
    </lineage>
</organism>
<evidence type="ECO:0000313" key="2">
    <source>
        <dbReference type="EMBL" id="WFD48457.1"/>
    </source>
</evidence>
<reference evidence="2 3" key="1">
    <citation type="journal article" date="2020" name="Elife">
        <title>Loss of centromere function drives karyotype evolution in closely related Malassezia species.</title>
        <authorList>
            <person name="Sankaranarayanan S.R."/>
            <person name="Ianiri G."/>
            <person name="Coelho M.A."/>
            <person name="Reza M.H."/>
            <person name="Thimmappa B.C."/>
            <person name="Ganguly P."/>
            <person name="Vadnala R.N."/>
            <person name="Sun S."/>
            <person name="Siddharthan R."/>
            <person name="Tellgren-Roth C."/>
            <person name="Dawson T.L."/>
            <person name="Heitman J."/>
            <person name="Sanyal K."/>
        </authorList>
    </citation>
    <scope>NUCLEOTIDE SEQUENCE [LARGE SCALE GENOMIC DNA]</scope>
    <source>
        <strain evidence="2">CBS14141</strain>
    </source>
</reference>
<proteinExistence type="predicted"/>
<accession>A0ABY8ES90</accession>
<dbReference type="Proteomes" id="UP000818624">
    <property type="component" value="Chromosome 3"/>
</dbReference>
<sequence>MPRRHATRARASSSGTNTRVRSCDSGQVSATSDGATPNACTEYTVLGTKRASCTSSVGECLCGLVSGNVYGASAAAPGASAGARTPAALAGRPTLFPELACGRLARRLAALDAALGQHVRVLVLP</sequence>
<feature type="compositionally biased region" description="Polar residues" evidence="1">
    <location>
        <begin position="24"/>
        <end position="36"/>
    </location>
</feature>
<gene>
    <name evidence="2" type="ORF">GLX27_003127</name>
</gene>
<evidence type="ECO:0000313" key="3">
    <source>
        <dbReference type="Proteomes" id="UP000818624"/>
    </source>
</evidence>
<dbReference type="EMBL" id="CP046236">
    <property type="protein sequence ID" value="WFD48457.1"/>
    <property type="molecule type" value="Genomic_DNA"/>
</dbReference>
<feature type="region of interest" description="Disordered" evidence="1">
    <location>
        <begin position="1"/>
        <end position="36"/>
    </location>
</feature>
<protein>
    <submittedName>
        <fullName evidence="2">Uncharacterized protein</fullName>
    </submittedName>
</protein>
<keyword evidence="3" id="KW-1185">Reference proteome</keyword>
<name>A0ABY8ES90_MALFU</name>
<evidence type="ECO:0000256" key="1">
    <source>
        <dbReference type="SAM" id="MobiDB-lite"/>
    </source>
</evidence>